<organism evidence="3 4">
    <name type="scientific">Poriferisphaera corsica</name>
    <dbReference type="NCBI Taxonomy" id="2528020"/>
    <lineage>
        <taxon>Bacteria</taxon>
        <taxon>Pseudomonadati</taxon>
        <taxon>Planctomycetota</taxon>
        <taxon>Phycisphaerae</taxon>
        <taxon>Phycisphaerales</taxon>
        <taxon>Phycisphaeraceae</taxon>
        <taxon>Poriferisphaera</taxon>
    </lineage>
</organism>
<proteinExistence type="predicted"/>
<protein>
    <submittedName>
        <fullName evidence="3">Uncharacterized protein</fullName>
    </submittedName>
</protein>
<feature type="compositionally biased region" description="Basic and acidic residues" evidence="1">
    <location>
        <begin position="516"/>
        <end position="545"/>
    </location>
</feature>
<dbReference type="AlphaFoldDB" id="A0A517YWL6"/>
<reference evidence="3 4" key="1">
    <citation type="submission" date="2019-02" db="EMBL/GenBank/DDBJ databases">
        <title>Deep-cultivation of Planctomycetes and their phenomic and genomic characterization uncovers novel biology.</title>
        <authorList>
            <person name="Wiegand S."/>
            <person name="Jogler M."/>
            <person name="Boedeker C."/>
            <person name="Pinto D."/>
            <person name="Vollmers J."/>
            <person name="Rivas-Marin E."/>
            <person name="Kohn T."/>
            <person name="Peeters S.H."/>
            <person name="Heuer A."/>
            <person name="Rast P."/>
            <person name="Oberbeckmann S."/>
            <person name="Bunk B."/>
            <person name="Jeske O."/>
            <person name="Meyerdierks A."/>
            <person name="Storesund J.E."/>
            <person name="Kallscheuer N."/>
            <person name="Luecker S."/>
            <person name="Lage O.M."/>
            <person name="Pohl T."/>
            <person name="Merkel B.J."/>
            <person name="Hornburger P."/>
            <person name="Mueller R.-W."/>
            <person name="Bruemmer F."/>
            <person name="Labrenz M."/>
            <person name="Spormann A.M."/>
            <person name="Op den Camp H."/>
            <person name="Overmann J."/>
            <person name="Amann R."/>
            <person name="Jetten M.S.M."/>
            <person name="Mascher T."/>
            <person name="Medema M.H."/>
            <person name="Devos D.P."/>
            <person name="Kaster A.-K."/>
            <person name="Ovreas L."/>
            <person name="Rohde M."/>
            <person name="Galperin M.Y."/>
            <person name="Jogler C."/>
        </authorList>
    </citation>
    <scope>NUCLEOTIDE SEQUENCE [LARGE SCALE GENOMIC DNA]</scope>
    <source>
        <strain evidence="3 4">KS4</strain>
    </source>
</reference>
<evidence type="ECO:0000313" key="4">
    <source>
        <dbReference type="Proteomes" id="UP000317369"/>
    </source>
</evidence>
<dbReference type="EMBL" id="CP036425">
    <property type="protein sequence ID" value="QDU34620.1"/>
    <property type="molecule type" value="Genomic_DNA"/>
</dbReference>
<feature type="region of interest" description="Disordered" evidence="1">
    <location>
        <begin position="516"/>
        <end position="554"/>
    </location>
</feature>
<name>A0A517YWL6_9BACT</name>
<dbReference type="KEGG" id="pcor:KS4_26910"/>
<gene>
    <name evidence="3" type="ORF">KS4_26910</name>
</gene>
<dbReference type="RefSeq" id="WP_145078724.1">
    <property type="nucleotide sequence ID" value="NZ_CP036425.1"/>
</dbReference>
<keyword evidence="4" id="KW-1185">Reference proteome</keyword>
<dbReference type="Proteomes" id="UP000317369">
    <property type="component" value="Chromosome"/>
</dbReference>
<evidence type="ECO:0000256" key="2">
    <source>
        <dbReference type="SAM" id="SignalP"/>
    </source>
</evidence>
<feature type="signal peptide" evidence="2">
    <location>
        <begin position="1"/>
        <end position="24"/>
    </location>
</feature>
<keyword evidence="2" id="KW-0732">Signal</keyword>
<sequence length="554" mass="63501" precursor="true">MRSRTLRRLLLFVVPLLSCAPLLAAPQATLQTNQQFSIHMPEERLERIDRLEFPTSDIEQLLVFTPIIQKPQSDSLTEQQLSTSDMPTLTRTQTQQLIESMSDQKFGCRIFDFKTEKFQSVSRYRRGNKLRHKKLWSLFPDMPLPDYYLSAVKNALAWQLRADHQRLIRVDTPQTLRTFQSEAAQTTNDILIDDPVLPPNATHYIFSVYDSQDLFKPTLISRFELQTTLTNPQITFSNDSAFILTFENSKRLAMIELPQAPHIEQTNVSYDRISRGQNQVERLDWPEPAMTVVSFENAQPELLHQAESREKQPLKAEDIFQETAQSSVNQSVPNNLANDSVLSRFFSGQLPSRTVLTNTDSIAMASQTNLLEASVIVAESHQHVSYDPSTTYMRFTSLAPPFERIGIIDPKITTRRISTRNVKSVDLRSIHGRFLAATIEYMTPLHANKKQLIMLIDTQPISKRPEVIWVSDSQDEQVKVVTIDQTGRRVAFIRGNRIVLDHLKAYELVDVSDERVGDEKPVKKPRVTEPSDKDQPIDIHEDARRRGMLPVPTR</sequence>
<evidence type="ECO:0000256" key="1">
    <source>
        <dbReference type="SAM" id="MobiDB-lite"/>
    </source>
</evidence>
<accession>A0A517YWL6</accession>
<feature type="chain" id="PRO_5022091829" evidence="2">
    <location>
        <begin position="25"/>
        <end position="554"/>
    </location>
</feature>
<evidence type="ECO:0000313" key="3">
    <source>
        <dbReference type="EMBL" id="QDU34620.1"/>
    </source>
</evidence>